<feature type="domain" description="Xylanolytic transcriptional activator regulatory" evidence="7">
    <location>
        <begin position="45"/>
        <end position="196"/>
    </location>
</feature>
<evidence type="ECO:0000313" key="8">
    <source>
        <dbReference type="EMBL" id="RDW93336.1"/>
    </source>
</evidence>
<dbReference type="STRING" id="1810919.A0A3D8T452"/>
<evidence type="ECO:0000256" key="5">
    <source>
        <dbReference type="ARBA" id="ARBA00023242"/>
    </source>
</evidence>
<dbReference type="GO" id="GO:0008270">
    <property type="term" value="F:zinc ion binding"/>
    <property type="evidence" value="ECO:0007669"/>
    <property type="project" value="InterPro"/>
</dbReference>
<comment type="caution">
    <text evidence="8">The sequence shown here is derived from an EMBL/GenBank/DDBJ whole genome shotgun (WGS) entry which is preliminary data.</text>
</comment>
<feature type="region of interest" description="Disordered" evidence="6">
    <location>
        <begin position="242"/>
        <end position="265"/>
    </location>
</feature>
<dbReference type="InterPro" id="IPR007219">
    <property type="entry name" value="XnlR_reg_dom"/>
</dbReference>
<protein>
    <recommendedName>
        <fullName evidence="7">Xylanolytic transcriptional activator regulatory domain-containing protein</fullName>
    </recommendedName>
</protein>
<feature type="compositionally biased region" description="Polar residues" evidence="6">
    <location>
        <begin position="256"/>
        <end position="265"/>
    </location>
</feature>
<dbReference type="RefSeq" id="XP_026608519.1">
    <property type="nucleotide sequence ID" value="XM_026742674.1"/>
</dbReference>
<evidence type="ECO:0000256" key="1">
    <source>
        <dbReference type="ARBA" id="ARBA00004123"/>
    </source>
</evidence>
<dbReference type="PANTHER" id="PTHR47338:SF4">
    <property type="entry name" value="ZN(II)2CYS6 TRANSCRIPTION FACTOR (EUROFUNG)"/>
    <property type="match status" value="1"/>
</dbReference>
<evidence type="ECO:0000313" key="9">
    <source>
        <dbReference type="Proteomes" id="UP000256690"/>
    </source>
</evidence>
<evidence type="ECO:0000256" key="6">
    <source>
        <dbReference type="SAM" id="MobiDB-lite"/>
    </source>
</evidence>
<dbReference type="AlphaFoldDB" id="A0A3D8T452"/>
<gene>
    <name evidence="8" type="ORF">DSM5745_00658</name>
</gene>
<keyword evidence="2" id="KW-0479">Metal-binding</keyword>
<dbReference type="PANTHER" id="PTHR47338">
    <property type="entry name" value="ZN(II)2CYS6 TRANSCRIPTION FACTOR (EUROFUNG)-RELATED"/>
    <property type="match status" value="1"/>
</dbReference>
<proteinExistence type="predicted"/>
<comment type="subcellular location">
    <subcellularLocation>
        <location evidence="1">Nucleus</location>
    </subcellularLocation>
</comment>
<evidence type="ECO:0000256" key="2">
    <source>
        <dbReference type="ARBA" id="ARBA00022723"/>
    </source>
</evidence>
<evidence type="ECO:0000259" key="7">
    <source>
        <dbReference type="Pfam" id="PF04082"/>
    </source>
</evidence>
<dbReference type="Proteomes" id="UP000256690">
    <property type="component" value="Unassembled WGS sequence"/>
</dbReference>
<accession>A0A3D8T452</accession>
<dbReference type="CDD" id="cd12148">
    <property type="entry name" value="fungal_TF_MHR"/>
    <property type="match status" value="1"/>
</dbReference>
<dbReference type="GeneID" id="38111028"/>
<dbReference type="InterPro" id="IPR050815">
    <property type="entry name" value="TF_fung"/>
</dbReference>
<dbReference type="Pfam" id="PF04082">
    <property type="entry name" value="Fungal_trans"/>
    <property type="match status" value="1"/>
</dbReference>
<sequence>MDQSKSIPPTHVQLSIIDTCQQNAYGPADPFRDTLDAESLPRYYILAMFALAAPSVWGLYFDRVEDALEAAVEAAKESWSLILASHGPEGIDNPTIKLVQSLIALGLINYRAGWMRSAFAMTTAAVKVARALRLTVEPCSSLTFKEQEEHRRIFWHTYMQDSVFVCARSRPRPAFDNEECAVQVPIPEEVFRAEEWQSMCTATDLIKWDFQTDGDLPPLSVVFYLVTILARCSKYIYGGDDGDGDDDSKSPRKQQEQQPPWSSNSAFAKMNSDLAAAKSSIDPSALLTAIKTFRNGVGISRETSRFVILNTLFFDVCQCLVNHPFTVQQRSRQFGQRKLSIDLTTRVLFEDANPHARQMVEIVDQIHERGDLHRTSMPFPFWVALAGGILSIAFHVEAQKGHVHAETSGEAPDSCQYFVRAVNLLERLALDFPAAANMAIRLRDFHAYHSQVFAASLNPTSLSESDEGELDPATEQALWTLIDHELVGAPIPPPVPRLSDTSTCPSMDLGSEHSF</sequence>
<keyword evidence="9" id="KW-1185">Reference proteome</keyword>
<reference evidence="8 9" key="1">
    <citation type="journal article" date="2018" name="IMA Fungus">
        <title>IMA Genome-F 9: Draft genome sequence of Annulohypoxylon stygium, Aspergillus mulundensis, Berkeleyomyces basicola (syn. Thielaviopsis basicola), Ceratocystis smalleyi, two Cercospora beticola strains, Coleophoma cylindrospora, Fusarium fracticaudum, Phialophora cf. hyalina, and Morchella septimelata.</title>
        <authorList>
            <person name="Wingfield B.D."/>
            <person name="Bills G.F."/>
            <person name="Dong Y."/>
            <person name="Huang W."/>
            <person name="Nel W.J."/>
            <person name="Swalarsk-Parry B.S."/>
            <person name="Vaghefi N."/>
            <person name="Wilken P.M."/>
            <person name="An Z."/>
            <person name="de Beer Z.W."/>
            <person name="De Vos L."/>
            <person name="Chen L."/>
            <person name="Duong T.A."/>
            <person name="Gao Y."/>
            <person name="Hammerbacher A."/>
            <person name="Kikkert J.R."/>
            <person name="Li Y."/>
            <person name="Li H."/>
            <person name="Li K."/>
            <person name="Li Q."/>
            <person name="Liu X."/>
            <person name="Ma X."/>
            <person name="Naidoo K."/>
            <person name="Pethybridge S.J."/>
            <person name="Sun J."/>
            <person name="Steenkamp E.T."/>
            <person name="van der Nest M.A."/>
            <person name="van Wyk S."/>
            <person name="Wingfield M.J."/>
            <person name="Xiong C."/>
            <person name="Yue Q."/>
            <person name="Zhang X."/>
        </authorList>
    </citation>
    <scope>NUCLEOTIDE SEQUENCE [LARGE SCALE GENOMIC DNA]</scope>
    <source>
        <strain evidence="8 9">DSM 5745</strain>
    </source>
</reference>
<dbReference type="GO" id="GO:0005634">
    <property type="term" value="C:nucleus"/>
    <property type="evidence" value="ECO:0007669"/>
    <property type="project" value="UniProtKB-SubCell"/>
</dbReference>
<dbReference type="OrthoDB" id="424974at2759"/>
<evidence type="ECO:0000256" key="4">
    <source>
        <dbReference type="ARBA" id="ARBA00023163"/>
    </source>
</evidence>
<keyword evidence="3" id="KW-0805">Transcription regulation</keyword>
<keyword evidence="4" id="KW-0804">Transcription</keyword>
<name>A0A3D8T452_9EURO</name>
<feature type="region of interest" description="Disordered" evidence="6">
    <location>
        <begin position="492"/>
        <end position="515"/>
    </location>
</feature>
<evidence type="ECO:0000256" key="3">
    <source>
        <dbReference type="ARBA" id="ARBA00023015"/>
    </source>
</evidence>
<keyword evidence="5" id="KW-0539">Nucleus</keyword>
<dbReference type="GO" id="GO:0000981">
    <property type="term" value="F:DNA-binding transcription factor activity, RNA polymerase II-specific"/>
    <property type="evidence" value="ECO:0007669"/>
    <property type="project" value="InterPro"/>
</dbReference>
<dbReference type="EMBL" id="PVWQ01000001">
    <property type="protein sequence ID" value="RDW93336.1"/>
    <property type="molecule type" value="Genomic_DNA"/>
</dbReference>
<dbReference type="GO" id="GO:0006351">
    <property type="term" value="P:DNA-templated transcription"/>
    <property type="evidence" value="ECO:0007669"/>
    <property type="project" value="InterPro"/>
</dbReference>
<organism evidence="8 9">
    <name type="scientific">Aspergillus mulundensis</name>
    <dbReference type="NCBI Taxonomy" id="1810919"/>
    <lineage>
        <taxon>Eukaryota</taxon>
        <taxon>Fungi</taxon>
        <taxon>Dikarya</taxon>
        <taxon>Ascomycota</taxon>
        <taxon>Pezizomycotina</taxon>
        <taxon>Eurotiomycetes</taxon>
        <taxon>Eurotiomycetidae</taxon>
        <taxon>Eurotiales</taxon>
        <taxon>Aspergillaceae</taxon>
        <taxon>Aspergillus</taxon>
        <taxon>Aspergillus subgen. Nidulantes</taxon>
    </lineage>
</organism>
<dbReference type="GO" id="GO:0003677">
    <property type="term" value="F:DNA binding"/>
    <property type="evidence" value="ECO:0007669"/>
    <property type="project" value="InterPro"/>
</dbReference>